<evidence type="ECO:0000313" key="2">
    <source>
        <dbReference type="Proteomes" id="UP000252519"/>
    </source>
</evidence>
<dbReference type="Proteomes" id="UP000252519">
    <property type="component" value="Unassembled WGS sequence"/>
</dbReference>
<dbReference type="OrthoDB" id="10400100at2759"/>
<dbReference type="Gene3D" id="3.40.33.10">
    <property type="entry name" value="CAP"/>
    <property type="match status" value="1"/>
</dbReference>
<dbReference type="EMBL" id="JOJR01000317">
    <property type="protein sequence ID" value="RCN39853.1"/>
    <property type="molecule type" value="Genomic_DNA"/>
</dbReference>
<accession>A0A368G608</accession>
<reference evidence="1 2" key="1">
    <citation type="submission" date="2014-10" db="EMBL/GenBank/DDBJ databases">
        <title>Draft genome of the hookworm Ancylostoma caninum.</title>
        <authorList>
            <person name="Mitreva M."/>
        </authorList>
    </citation>
    <scope>NUCLEOTIDE SEQUENCE [LARGE SCALE GENOMIC DNA]</scope>
    <source>
        <strain evidence="1 2">Baltimore</strain>
    </source>
</reference>
<gene>
    <name evidence="1" type="ORF">ANCCAN_14219</name>
</gene>
<dbReference type="AlphaFoldDB" id="A0A368G608"/>
<dbReference type="InterPro" id="IPR035940">
    <property type="entry name" value="CAP_sf"/>
</dbReference>
<comment type="caution">
    <text evidence="1">The sequence shown here is derived from an EMBL/GenBank/DDBJ whole genome shotgun (WGS) entry which is preliminary data.</text>
</comment>
<keyword evidence="2" id="KW-1185">Reference proteome</keyword>
<proteinExistence type="predicted"/>
<evidence type="ECO:0008006" key="3">
    <source>
        <dbReference type="Google" id="ProtNLM"/>
    </source>
</evidence>
<dbReference type="STRING" id="29170.A0A368G608"/>
<organism evidence="1 2">
    <name type="scientific">Ancylostoma caninum</name>
    <name type="common">Dog hookworm</name>
    <dbReference type="NCBI Taxonomy" id="29170"/>
    <lineage>
        <taxon>Eukaryota</taxon>
        <taxon>Metazoa</taxon>
        <taxon>Ecdysozoa</taxon>
        <taxon>Nematoda</taxon>
        <taxon>Chromadorea</taxon>
        <taxon>Rhabditida</taxon>
        <taxon>Rhabditina</taxon>
        <taxon>Rhabditomorpha</taxon>
        <taxon>Strongyloidea</taxon>
        <taxon>Ancylostomatidae</taxon>
        <taxon>Ancylostomatinae</taxon>
        <taxon>Ancylostoma</taxon>
    </lineage>
</organism>
<evidence type="ECO:0000313" key="1">
    <source>
        <dbReference type="EMBL" id="RCN39853.1"/>
    </source>
</evidence>
<sequence length="152" mass="17167">MSCAGKLPKVYDCHMEDIARRSSKFGKIKEIGSKGFGKIKEFGVNLSKRDLPKDGMLLNVIEEVLFSWSVSGGLRQMIHFYTTRIGCYYSIAAAKWSVEVICLYESKFKTDEILFEKGTACSHSNNCTLFSPSKCYDGLCAIVPQEQFYRNS</sequence>
<name>A0A368G608_ANCCA</name>
<protein>
    <recommendedName>
        <fullName evidence="3">SCP domain-containing protein</fullName>
    </recommendedName>
</protein>